<comment type="similarity">
    <text evidence="1">Belongs to the peptidase A1 family.</text>
</comment>
<dbReference type="InterPro" id="IPR033121">
    <property type="entry name" value="PEPTIDASE_A1"/>
</dbReference>
<dbReference type="InterPro" id="IPR001969">
    <property type="entry name" value="Aspartic_peptidase_AS"/>
</dbReference>
<dbReference type="SUPFAM" id="SSF50630">
    <property type="entry name" value="Acid proteases"/>
    <property type="match status" value="1"/>
</dbReference>
<dbReference type="Proteomes" id="UP000035642">
    <property type="component" value="Unassembled WGS sequence"/>
</dbReference>
<dbReference type="Gene3D" id="2.40.70.10">
    <property type="entry name" value="Acid Proteases"/>
    <property type="match status" value="1"/>
</dbReference>
<feature type="signal peptide" evidence="2">
    <location>
        <begin position="1"/>
        <end position="15"/>
    </location>
</feature>
<evidence type="ECO:0000256" key="1">
    <source>
        <dbReference type="ARBA" id="ARBA00007447"/>
    </source>
</evidence>
<dbReference type="GO" id="GO:0005764">
    <property type="term" value="C:lysosome"/>
    <property type="evidence" value="ECO:0007669"/>
    <property type="project" value="TreeGrafter"/>
</dbReference>
<accession>A0A0K0DEY5</accession>
<dbReference type="Pfam" id="PF00026">
    <property type="entry name" value="Asp"/>
    <property type="match status" value="1"/>
</dbReference>
<name>A0A0K0DEY5_ANGCA</name>
<organism evidence="4 5">
    <name type="scientific">Angiostrongylus cantonensis</name>
    <name type="common">Rat lungworm</name>
    <dbReference type="NCBI Taxonomy" id="6313"/>
    <lineage>
        <taxon>Eukaryota</taxon>
        <taxon>Metazoa</taxon>
        <taxon>Ecdysozoa</taxon>
        <taxon>Nematoda</taxon>
        <taxon>Chromadorea</taxon>
        <taxon>Rhabditida</taxon>
        <taxon>Rhabditina</taxon>
        <taxon>Rhabditomorpha</taxon>
        <taxon>Strongyloidea</taxon>
        <taxon>Metastrongylidae</taxon>
        <taxon>Angiostrongylus</taxon>
    </lineage>
</organism>
<proteinExistence type="inferred from homology"/>
<dbReference type="PANTHER" id="PTHR47966">
    <property type="entry name" value="BETA-SITE APP-CLEAVING ENZYME, ISOFORM A-RELATED"/>
    <property type="match status" value="1"/>
</dbReference>
<reference evidence="4" key="1">
    <citation type="submission" date="2012-09" db="EMBL/GenBank/DDBJ databases">
        <authorList>
            <person name="Martin A.A."/>
        </authorList>
    </citation>
    <scope>NUCLEOTIDE SEQUENCE</scope>
</reference>
<evidence type="ECO:0000256" key="2">
    <source>
        <dbReference type="SAM" id="SignalP"/>
    </source>
</evidence>
<reference evidence="5" key="2">
    <citation type="submission" date="2017-02" db="UniProtKB">
        <authorList>
            <consortium name="WormBaseParasite"/>
        </authorList>
    </citation>
    <scope>IDENTIFICATION</scope>
</reference>
<protein>
    <submittedName>
        <fullName evidence="5">Peptidase A1 domain-containing protein</fullName>
    </submittedName>
</protein>
<evidence type="ECO:0000259" key="3">
    <source>
        <dbReference type="PROSITE" id="PS51767"/>
    </source>
</evidence>
<dbReference type="GO" id="GO:0006508">
    <property type="term" value="P:proteolysis"/>
    <property type="evidence" value="ECO:0007669"/>
    <property type="project" value="InterPro"/>
</dbReference>
<dbReference type="WBParaSite" id="ACAC_0000947201-mRNA-1">
    <property type="protein sequence ID" value="ACAC_0000947201-mRNA-1"/>
    <property type="gene ID" value="ACAC_0000947201"/>
</dbReference>
<dbReference type="PROSITE" id="PS51767">
    <property type="entry name" value="PEPTIDASE_A1"/>
    <property type="match status" value="1"/>
</dbReference>
<dbReference type="InterPro" id="IPR021109">
    <property type="entry name" value="Peptidase_aspartic_dom_sf"/>
</dbReference>
<feature type="chain" id="PRO_5012497823" evidence="2">
    <location>
        <begin position="16"/>
        <end position="99"/>
    </location>
</feature>
<dbReference type="InterPro" id="IPR001461">
    <property type="entry name" value="Aspartic_peptidase_A1"/>
</dbReference>
<dbReference type="PROSITE" id="PS00141">
    <property type="entry name" value="ASP_PROTEASE"/>
    <property type="match status" value="1"/>
</dbReference>
<dbReference type="GO" id="GO:0004190">
    <property type="term" value="F:aspartic-type endopeptidase activity"/>
    <property type="evidence" value="ECO:0007669"/>
    <property type="project" value="InterPro"/>
</dbReference>
<keyword evidence="4" id="KW-1185">Reference proteome</keyword>
<evidence type="ECO:0000313" key="4">
    <source>
        <dbReference type="Proteomes" id="UP000035642"/>
    </source>
</evidence>
<keyword evidence="2" id="KW-0732">Signal</keyword>
<dbReference type="PANTHER" id="PTHR47966:SF30">
    <property type="entry name" value="PEPTIDASE A1 DOMAIN-CONTAINING PROTEIN"/>
    <property type="match status" value="1"/>
</dbReference>
<dbReference type="AlphaFoldDB" id="A0A0K0DEY5"/>
<evidence type="ECO:0000313" key="5">
    <source>
        <dbReference type="WBParaSite" id="ACAC_0000947201-mRNA-1"/>
    </source>
</evidence>
<feature type="domain" description="Peptidase A1" evidence="3">
    <location>
        <begin position="67"/>
        <end position="99"/>
    </location>
</feature>
<sequence>MRLVCVFVIVGLTMAAVFQHHLVPRGPKKMETVKGIDYAANVKYRNGLRYSLITARQRVCGFGALEFVGNITVGTPEQQFAVTLDTGSANFWVPGDDCE</sequence>
<dbReference type="STRING" id="6313.A0A0K0DEY5"/>